<dbReference type="Proteomes" id="UP000199771">
    <property type="component" value="Unassembled WGS sequence"/>
</dbReference>
<feature type="region of interest" description="Disordered" evidence="1">
    <location>
        <begin position="40"/>
        <end position="64"/>
    </location>
</feature>
<reference evidence="2 3" key="1">
    <citation type="submission" date="2016-10" db="EMBL/GenBank/DDBJ databases">
        <authorList>
            <person name="de Groot N.N."/>
        </authorList>
    </citation>
    <scope>NUCLEOTIDE SEQUENCE [LARGE SCALE GENOMIC DNA]</scope>
    <source>
        <strain evidence="2 3">DSM 23609</strain>
    </source>
</reference>
<evidence type="ECO:0000256" key="1">
    <source>
        <dbReference type="SAM" id="MobiDB-lite"/>
    </source>
</evidence>
<dbReference type="STRING" id="1076937.SAMN04488120_101235"/>
<dbReference type="RefSeq" id="WP_091530372.1">
    <property type="nucleotide sequence ID" value="NZ_FOOC01000001.1"/>
</dbReference>
<name>A0A1I2HAI8_9GAMM</name>
<dbReference type="AlphaFoldDB" id="A0A1I2HAI8"/>
<proteinExistence type="predicted"/>
<keyword evidence="3" id="KW-1185">Reference proteome</keyword>
<accession>A0A1I2HAI8</accession>
<gene>
    <name evidence="2" type="ORF">SAMN04488120_101235</name>
</gene>
<evidence type="ECO:0000313" key="3">
    <source>
        <dbReference type="Proteomes" id="UP000199771"/>
    </source>
</evidence>
<dbReference type="EMBL" id="FOOC01000001">
    <property type="protein sequence ID" value="SFF25977.1"/>
    <property type="molecule type" value="Genomic_DNA"/>
</dbReference>
<protein>
    <submittedName>
        <fullName evidence="2">Uncharacterized protein</fullName>
    </submittedName>
</protein>
<evidence type="ECO:0000313" key="2">
    <source>
        <dbReference type="EMBL" id="SFF25977.1"/>
    </source>
</evidence>
<sequence>MDARVTAHPDPLFTSAAPARVRGLACPALGALRKPYRAAIPGTSGRDCGTAIDARRQRRYGGAP</sequence>
<organism evidence="2 3">
    <name type="scientific">Fontimonas thermophila</name>
    <dbReference type="NCBI Taxonomy" id="1076937"/>
    <lineage>
        <taxon>Bacteria</taxon>
        <taxon>Pseudomonadati</taxon>
        <taxon>Pseudomonadota</taxon>
        <taxon>Gammaproteobacteria</taxon>
        <taxon>Nevskiales</taxon>
        <taxon>Nevskiaceae</taxon>
        <taxon>Fontimonas</taxon>
    </lineage>
</organism>